<dbReference type="AlphaFoldDB" id="A0A0A9BY24"/>
<evidence type="ECO:0000313" key="2">
    <source>
        <dbReference type="EMBL" id="JAD66065.1"/>
    </source>
</evidence>
<name>A0A0A9BY24_ARUDO</name>
<evidence type="ECO:0000256" key="1">
    <source>
        <dbReference type="SAM" id="SignalP"/>
    </source>
</evidence>
<organism evidence="2">
    <name type="scientific">Arundo donax</name>
    <name type="common">Giant reed</name>
    <name type="synonym">Donax arundinaceus</name>
    <dbReference type="NCBI Taxonomy" id="35708"/>
    <lineage>
        <taxon>Eukaryota</taxon>
        <taxon>Viridiplantae</taxon>
        <taxon>Streptophyta</taxon>
        <taxon>Embryophyta</taxon>
        <taxon>Tracheophyta</taxon>
        <taxon>Spermatophyta</taxon>
        <taxon>Magnoliopsida</taxon>
        <taxon>Liliopsida</taxon>
        <taxon>Poales</taxon>
        <taxon>Poaceae</taxon>
        <taxon>PACMAD clade</taxon>
        <taxon>Arundinoideae</taxon>
        <taxon>Arundineae</taxon>
        <taxon>Arundo</taxon>
    </lineage>
</organism>
<reference evidence="2" key="2">
    <citation type="journal article" date="2015" name="Data Brief">
        <title>Shoot transcriptome of the giant reed, Arundo donax.</title>
        <authorList>
            <person name="Barrero R.A."/>
            <person name="Guerrero F.D."/>
            <person name="Moolhuijzen P."/>
            <person name="Goolsby J.A."/>
            <person name="Tidwell J."/>
            <person name="Bellgard S.E."/>
            <person name="Bellgard M.I."/>
        </authorList>
    </citation>
    <scope>NUCLEOTIDE SEQUENCE</scope>
    <source>
        <tissue evidence="2">Shoot tissue taken approximately 20 cm above the soil surface</tissue>
    </source>
</reference>
<feature type="signal peptide" evidence="1">
    <location>
        <begin position="1"/>
        <end position="17"/>
    </location>
</feature>
<accession>A0A0A9BY24</accession>
<sequence>MQRWHMVPFVVVTAAFSILPPPPPPPPLSLSLSHVCVRVCMCCSSCSSHSSCILPSKGLFGSSSFIPNFCALLAISCHQ</sequence>
<reference evidence="2" key="1">
    <citation type="submission" date="2014-09" db="EMBL/GenBank/DDBJ databases">
        <authorList>
            <person name="Magalhaes I.L.F."/>
            <person name="Oliveira U."/>
            <person name="Santos F.R."/>
            <person name="Vidigal T.H.D.A."/>
            <person name="Brescovit A.D."/>
            <person name="Santos A.J."/>
        </authorList>
    </citation>
    <scope>NUCLEOTIDE SEQUENCE</scope>
    <source>
        <tissue evidence="2">Shoot tissue taken approximately 20 cm above the soil surface</tissue>
    </source>
</reference>
<feature type="chain" id="PRO_5002063098" description="Secreted peptide" evidence="1">
    <location>
        <begin position="18"/>
        <end position="79"/>
    </location>
</feature>
<evidence type="ECO:0008006" key="3">
    <source>
        <dbReference type="Google" id="ProtNLM"/>
    </source>
</evidence>
<proteinExistence type="predicted"/>
<dbReference type="EMBL" id="GBRH01231830">
    <property type="protein sequence ID" value="JAD66065.1"/>
    <property type="molecule type" value="Transcribed_RNA"/>
</dbReference>
<keyword evidence="1" id="KW-0732">Signal</keyword>
<protein>
    <recommendedName>
        <fullName evidence="3">Secreted peptide</fullName>
    </recommendedName>
</protein>